<comment type="subunit">
    <text evidence="2">Homotrimer.</text>
</comment>
<comment type="caution">
    <text evidence="13">The sequence shown here is derived from an EMBL/GenBank/DDBJ whole genome shotgun (WGS) entry which is preliminary data.</text>
</comment>
<feature type="domain" description="Porin" evidence="12">
    <location>
        <begin position="9"/>
        <end position="323"/>
    </location>
</feature>
<sequence length="351" mass="36593">MRQTSIIFALLAAASATTQAQSNVTVYGVLDAGVEYVNNANAAGDSLIRQSSGGTNTSRIGFRGTEDLGAGLKALFQLEGGILLDTGASDGALFGRQANVGLEGNFGRVIAGRSYSTTYDFLLPFDPMGYAPLYSWATSSNATGGRRDGMLTGVSNLIKYQGTFNGVKLGATYAFGEAAGSSSDSARLALGVGYATGPVSFAAVIDRANGARIAGGAYDKTDTIHLGVAYDVSKSVDLKGGYRNFKRSLASGGADLRSDLLWGGVNFNVSPALTLTTALYHQNIKNVAAGADADPTMLVLQAKYTLSKRTFVYGTTGYVRGRNNQLVSLSRDDAGFGTNQTGVTVGIQHRF</sequence>
<keyword evidence="5" id="KW-0812">Transmembrane</keyword>
<reference evidence="13 14" key="1">
    <citation type="submission" date="2023-10" db="EMBL/GenBank/DDBJ databases">
        <title>Noviherbaspirillum sp. CPCC 100848 genome assembly.</title>
        <authorList>
            <person name="Li X.Y."/>
            <person name="Fang X.M."/>
        </authorList>
    </citation>
    <scope>NUCLEOTIDE SEQUENCE [LARGE SCALE GENOMIC DNA]</scope>
    <source>
        <strain evidence="13 14">CPCC 100848</strain>
    </source>
</reference>
<keyword evidence="6 11" id="KW-0732">Signal</keyword>
<dbReference type="EMBL" id="JAWIIV010000002">
    <property type="protein sequence ID" value="MEC4718446.1"/>
    <property type="molecule type" value="Genomic_DNA"/>
</dbReference>
<name>A0ABU6J4T2_9BURK</name>
<evidence type="ECO:0000256" key="3">
    <source>
        <dbReference type="ARBA" id="ARBA00022448"/>
    </source>
</evidence>
<evidence type="ECO:0000256" key="4">
    <source>
        <dbReference type="ARBA" id="ARBA00022452"/>
    </source>
</evidence>
<evidence type="ECO:0000256" key="8">
    <source>
        <dbReference type="ARBA" id="ARBA00023114"/>
    </source>
</evidence>
<dbReference type="SUPFAM" id="SSF56935">
    <property type="entry name" value="Porins"/>
    <property type="match status" value="1"/>
</dbReference>
<evidence type="ECO:0000259" key="12">
    <source>
        <dbReference type="Pfam" id="PF13609"/>
    </source>
</evidence>
<gene>
    <name evidence="13" type="ORF">RY831_04765</name>
</gene>
<evidence type="ECO:0000256" key="5">
    <source>
        <dbReference type="ARBA" id="ARBA00022692"/>
    </source>
</evidence>
<dbReference type="Gene3D" id="2.40.160.10">
    <property type="entry name" value="Porin"/>
    <property type="match status" value="1"/>
</dbReference>
<dbReference type="InterPro" id="IPR023614">
    <property type="entry name" value="Porin_dom_sf"/>
</dbReference>
<organism evidence="13 14">
    <name type="scientific">Noviherbaspirillum album</name>
    <dbReference type="NCBI Taxonomy" id="3080276"/>
    <lineage>
        <taxon>Bacteria</taxon>
        <taxon>Pseudomonadati</taxon>
        <taxon>Pseudomonadota</taxon>
        <taxon>Betaproteobacteria</taxon>
        <taxon>Burkholderiales</taxon>
        <taxon>Oxalobacteraceae</taxon>
        <taxon>Noviherbaspirillum</taxon>
    </lineage>
</organism>
<keyword evidence="4" id="KW-1134">Transmembrane beta strand</keyword>
<dbReference type="PRINTS" id="PR00184">
    <property type="entry name" value="NEISSPPORIN"/>
</dbReference>
<dbReference type="PANTHER" id="PTHR34501">
    <property type="entry name" value="PROTEIN YDDL-RELATED"/>
    <property type="match status" value="1"/>
</dbReference>
<feature type="signal peptide" evidence="11">
    <location>
        <begin position="1"/>
        <end position="20"/>
    </location>
</feature>
<dbReference type="InterPro" id="IPR050298">
    <property type="entry name" value="Gram-neg_bact_OMP"/>
</dbReference>
<keyword evidence="7" id="KW-0406">Ion transport</keyword>
<dbReference type="RefSeq" id="WP_326505189.1">
    <property type="nucleotide sequence ID" value="NZ_JAWIIV010000002.1"/>
</dbReference>
<proteinExistence type="predicted"/>
<evidence type="ECO:0000256" key="10">
    <source>
        <dbReference type="ARBA" id="ARBA00023237"/>
    </source>
</evidence>
<keyword evidence="8" id="KW-0626">Porin</keyword>
<keyword evidence="3" id="KW-0813">Transport</keyword>
<keyword evidence="9" id="KW-0472">Membrane</keyword>
<evidence type="ECO:0000256" key="1">
    <source>
        <dbReference type="ARBA" id="ARBA00004571"/>
    </source>
</evidence>
<dbReference type="InterPro" id="IPR033900">
    <property type="entry name" value="Gram_neg_porin_domain"/>
</dbReference>
<evidence type="ECO:0000256" key="11">
    <source>
        <dbReference type="SAM" id="SignalP"/>
    </source>
</evidence>
<protein>
    <submittedName>
        <fullName evidence="13">Porin</fullName>
    </submittedName>
</protein>
<dbReference type="CDD" id="cd00342">
    <property type="entry name" value="gram_neg_porins"/>
    <property type="match status" value="1"/>
</dbReference>
<evidence type="ECO:0000256" key="7">
    <source>
        <dbReference type="ARBA" id="ARBA00023065"/>
    </source>
</evidence>
<dbReference type="PANTHER" id="PTHR34501:SF9">
    <property type="entry name" value="MAJOR OUTER MEMBRANE PROTEIN P.IA"/>
    <property type="match status" value="1"/>
</dbReference>
<keyword evidence="10" id="KW-0998">Cell outer membrane</keyword>
<evidence type="ECO:0000256" key="6">
    <source>
        <dbReference type="ARBA" id="ARBA00022729"/>
    </source>
</evidence>
<evidence type="ECO:0000256" key="2">
    <source>
        <dbReference type="ARBA" id="ARBA00011233"/>
    </source>
</evidence>
<evidence type="ECO:0000256" key="9">
    <source>
        <dbReference type="ARBA" id="ARBA00023136"/>
    </source>
</evidence>
<dbReference type="Pfam" id="PF13609">
    <property type="entry name" value="Porin_4"/>
    <property type="match status" value="1"/>
</dbReference>
<accession>A0ABU6J4T2</accession>
<keyword evidence="14" id="KW-1185">Reference proteome</keyword>
<feature type="chain" id="PRO_5045451747" evidence="11">
    <location>
        <begin position="21"/>
        <end position="351"/>
    </location>
</feature>
<dbReference type="Proteomes" id="UP001352263">
    <property type="component" value="Unassembled WGS sequence"/>
</dbReference>
<evidence type="ECO:0000313" key="14">
    <source>
        <dbReference type="Proteomes" id="UP001352263"/>
    </source>
</evidence>
<evidence type="ECO:0000313" key="13">
    <source>
        <dbReference type="EMBL" id="MEC4718446.1"/>
    </source>
</evidence>
<dbReference type="InterPro" id="IPR002299">
    <property type="entry name" value="Porin_Neis"/>
</dbReference>
<comment type="subcellular location">
    <subcellularLocation>
        <location evidence="1">Cell outer membrane</location>
        <topology evidence="1">Multi-pass membrane protein</topology>
    </subcellularLocation>
</comment>